<evidence type="ECO:0000313" key="1">
    <source>
        <dbReference type="EMBL" id="MCU6800764.1"/>
    </source>
</evidence>
<dbReference type="RefSeq" id="WP_158359507.1">
    <property type="nucleotide sequence ID" value="NZ_JAOQJF010000029.1"/>
</dbReference>
<accession>A0ABT2V1J7</accession>
<dbReference type="EMBL" id="JAOQJF010000029">
    <property type="protein sequence ID" value="MCU6800764.1"/>
    <property type="molecule type" value="Genomic_DNA"/>
</dbReference>
<reference evidence="1 2" key="1">
    <citation type="journal article" date="2021" name="ISME Commun">
        <title>Automated analysis of genomic sequences facilitates high-throughput and comprehensive description of bacteria.</title>
        <authorList>
            <person name="Hitch T.C.A."/>
        </authorList>
    </citation>
    <scope>NUCLEOTIDE SEQUENCE [LARGE SCALE GENOMIC DNA]</scope>
    <source>
        <strain evidence="2">f_CCE</strain>
    </source>
</reference>
<dbReference type="Proteomes" id="UP001652395">
    <property type="component" value="Unassembled WGS sequence"/>
</dbReference>
<evidence type="ECO:0000313" key="2">
    <source>
        <dbReference type="Proteomes" id="UP001652395"/>
    </source>
</evidence>
<gene>
    <name evidence="1" type="ORF">OCV69_12625</name>
</gene>
<proteinExistence type="predicted"/>
<name>A0ABT2V1J7_9FIRM</name>
<comment type="caution">
    <text evidence="1">The sequence shown here is derived from an EMBL/GenBank/DDBJ whole genome shotgun (WGS) entry which is preliminary data.</text>
</comment>
<evidence type="ECO:0008006" key="3">
    <source>
        <dbReference type="Google" id="ProtNLM"/>
    </source>
</evidence>
<protein>
    <recommendedName>
        <fullName evidence="3">XkdX family protein</fullName>
    </recommendedName>
</protein>
<sequence>MVFNLHDFVMKTLKGMSEQYSEFQVREYALNWYSRGILKDEDMVEIENWYPSAAGEEIPIM</sequence>
<organism evidence="1 2">
    <name type="scientific">Alitiscatomonas aceti</name>
    <dbReference type="NCBI Taxonomy" id="2981724"/>
    <lineage>
        <taxon>Bacteria</taxon>
        <taxon>Bacillati</taxon>
        <taxon>Bacillota</taxon>
        <taxon>Clostridia</taxon>
        <taxon>Lachnospirales</taxon>
        <taxon>Lachnospiraceae</taxon>
        <taxon>Alitiscatomonas</taxon>
    </lineage>
</organism>
<keyword evidence="2" id="KW-1185">Reference proteome</keyword>